<accession>A0A1M4TX53</accession>
<gene>
    <name evidence="2" type="ORF">SAMN02745131_00443</name>
</gene>
<dbReference type="EMBL" id="FQUU01000002">
    <property type="protein sequence ID" value="SHE48897.1"/>
    <property type="molecule type" value="Genomic_DNA"/>
</dbReference>
<evidence type="ECO:0000313" key="2">
    <source>
        <dbReference type="EMBL" id="SHE48897.1"/>
    </source>
</evidence>
<reference evidence="2 3" key="1">
    <citation type="submission" date="2016-11" db="EMBL/GenBank/DDBJ databases">
        <authorList>
            <person name="Jaros S."/>
            <person name="Januszkiewicz K."/>
            <person name="Wedrychowicz H."/>
        </authorList>
    </citation>
    <scope>NUCLEOTIDE SEQUENCE [LARGE SCALE GENOMIC DNA]</scope>
    <source>
        <strain evidence="2 3">DSM 18119</strain>
    </source>
</reference>
<feature type="transmembrane region" description="Helical" evidence="1">
    <location>
        <begin position="20"/>
        <end position="39"/>
    </location>
</feature>
<evidence type="ECO:0000313" key="3">
    <source>
        <dbReference type="Proteomes" id="UP000184048"/>
    </source>
</evidence>
<dbReference type="Proteomes" id="UP000184048">
    <property type="component" value="Unassembled WGS sequence"/>
</dbReference>
<organism evidence="2 3">
    <name type="scientific">Flavisolibacter ginsengisoli DSM 18119</name>
    <dbReference type="NCBI Taxonomy" id="1121884"/>
    <lineage>
        <taxon>Bacteria</taxon>
        <taxon>Pseudomonadati</taxon>
        <taxon>Bacteroidota</taxon>
        <taxon>Chitinophagia</taxon>
        <taxon>Chitinophagales</taxon>
        <taxon>Chitinophagaceae</taxon>
        <taxon>Flavisolibacter</taxon>
    </lineage>
</organism>
<keyword evidence="1" id="KW-0472">Membrane</keyword>
<protein>
    <submittedName>
        <fullName evidence="2">Uncharacterized protein</fullName>
    </submittedName>
</protein>
<keyword evidence="1" id="KW-0812">Transmembrane</keyword>
<evidence type="ECO:0000256" key="1">
    <source>
        <dbReference type="SAM" id="Phobius"/>
    </source>
</evidence>
<sequence length="74" mass="8488">MLSKLIYYRRTTNFMHSSYTSYSVGMPLLCLAYTTYIALKSMSSKIISLKEPAGWGQPLVKFRISLLVDFRNGK</sequence>
<keyword evidence="1" id="KW-1133">Transmembrane helix</keyword>
<dbReference type="AlphaFoldDB" id="A0A1M4TX53"/>
<keyword evidence="3" id="KW-1185">Reference proteome</keyword>
<name>A0A1M4TX53_9BACT</name>
<proteinExistence type="predicted"/>